<evidence type="ECO:0000256" key="5">
    <source>
        <dbReference type="ARBA" id="ARBA00023274"/>
    </source>
</evidence>
<comment type="similarity">
    <text evidence="2">Belongs to the mitochondrion-specific ribosomal protein mL50 family.</text>
</comment>
<reference evidence="8 9" key="1">
    <citation type="journal article" date="2018" name="Nat. Ecol. Evol.">
        <title>Shark genomes provide insights into elasmobranch evolution and the origin of vertebrates.</title>
        <authorList>
            <person name="Hara Y"/>
            <person name="Yamaguchi K"/>
            <person name="Onimaru K"/>
            <person name="Kadota M"/>
            <person name="Koyanagi M"/>
            <person name="Keeley SD"/>
            <person name="Tatsumi K"/>
            <person name="Tanaka K"/>
            <person name="Motone F"/>
            <person name="Kageyama Y"/>
            <person name="Nozu R"/>
            <person name="Adachi N"/>
            <person name="Nishimura O"/>
            <person name="Nakagawa R"/>
            <person name="Tanegashima C"/>
            <person name="Kiyatake I"/>
            <person name="Matsumoto R"/>
            <person name="Murakumo K"/>
            <person name="Nishida K"/>
            <person name="Terakita A"/>
            <person name="Kuratani S"/>
            <person name="Sato K"/>
            <person name="Hyodo S Kuraku.S."/>
        </authorList>
    </citation>
    <scope>NUCLEOTIDE SEQUENCE [LARGE SCALE GENOMIC DNA]</scope>
</reference>
<dbReference type="OMA" id="LMCSAQD"/>
<dbReference type="EMBL" id="BEZZ01068190">
    <property type="protein sequence ID" value="GCC41717.1"/>
    <property type="molecule type" value="Genomic_DNA"/>
</dbReference>
<evidence type="ECO:0000256" key="3">
    <source>
        <dbReference type="ARBA" id="ARBA00022980"/>
    </source>
</evidence>
<organism evidence="8 9">
    <name type="scientific">Chiloscyllium punctatum</name>
    <name type="common">Brownbanded bambooshark</name>
    <name type="synonym">Hemiscyllium punctatum</name>
    <dbReference type="NCBI Taxonomy" id="137246"/>
    <lineage>
        <taxon>Eukaryota</taxon>
        <taxon>Metazoa</taxon>
        <taxon>Chordata</taxon>
        <taxon>Craniata</taxon>
        <taxon>Vertebrata</taxon>
        <taxon>Chondrichthyes</taxon>
        <taxon>Elasmobranchii</taxon>
        <taxon>Galeomorphii</taxon>
        <taxon>Galeoidea</taxon>
        <taxon>Orectolobiformes</taxon>
        <taxon>Hemiscylliidae</taxon>
        <taxon>Chiloscyllium</taxon>
    </lineage>
</organism>
<keyword evidence="9" id="KW-1185">Reference proteome</keyword>
<dbReference type="STRING" id="137246.A0A401TGE6"/>
<dbReference type="GO" id="GO:0005762">
    <property type="term" value="C:mitochondrial large ribosomal subunit"/>
    <property type="evidence" value="ECO:0007669"/>
    <property type="project" value="TreeGrafter"/>
</dbReference>
<protein>
    <recommendedName>
        <fullName evidence="6">Large ribosomal subunit protein mL50</fullName>
    </recommendedName>
    <alternativeName>
        <fullName evidence="7">39S ribosomal protein L50, mitochondrial</fullName>
    </alternativeName>
</protein>
<evidence type="ECO:0000256" key="2">
    <source>
        <dbReference type="ARBA" id="ARBA00008860"/>
    </source>
</evidence>
<dbReference type="PANTHER" id="PTHR31542">
    <property type="entry name" value="39A RIBOSOMAL PROTEIN L50, MITOCHONDRIAL"/>
    <property type="match status" value="1"/>
</dbReference>
<accession>A0A401TGE6</accession>
<proteinExistence type="inferred from homology"/>
<name>A0A401TGE6_CHIPU</name>
<evidence type="ECO:0000256" key="4">
    <source>
        <dbReference type="ARBA" id="ARBA00023128"/>
    </source>
</evidence>
<gene>
    <name evidence="8" type="ORF">chiPu_0025898</name>
</gene>
<feature type="non-terminal residue" evidence="8">
    <location>
        <position position="1"/>
    </location>
</feature>
<dbReference type="PANTHER" id="PTHR31542:SF1">
    <property type="entry name" value="LARGE RIBOSOMAL SUBUNIT PROTEIN ML50"/>
    <property type="match status" value="1"/>
</dbReference>
<evidence type="ECO:0000256" key="7">
    <source>
        <dbReference type="ARBA" id="ARBA00035398"/>
    </source>
</evidence>
<keyword evidence="4" id="KW-0496">Mitochondrion</keyword>
<comment type="caution">
    <text evidence="8">The sequence shown here is derived from an EMBL/GenBank/DDBJ whole genome shotgun (WGS) entry which is preliminary data.</text>
</comment>
<dbReference type="AlphaFoldDB" id="A0A401TGE6"/>
<keyword evidence="5" id="KW-0687">Ribonucleoprotein</keyword>
<dbReference type="InterPro" id="IPR018305">
    <property type="entry name" value="Ribosomal_m50"/>
</dbReference>
<comment type="subcellular location">
    <subcellularLocation>
        <location evidence="1">Mitochondrion</location>
    </subcellularLocation>
</comment>
<dbReference type="OrthoDB" id="9939609at2759"/>
<evidence type="ECO:0000313" key="9">
    <source>
        <dbReference type="Proteomes" id="UP000287033"/>
    </source>
</evidence>
<dbReference type="Pfam" id="PF10501">
    <property type="entry name" value="Ribosomal_L50"/>
    <property type="match status" value="1"/>
</dbReference>
<sequence length="120" mass="13639">DPSLVMPPFQSRKYQPPEQLEEVVRAAVERVTGTPSGPDWQETQLAEGQRFRLLCELAQELKHMVPNSQLHQTRSPGELLRFYQQPVDADPFAFQELAHSKLPPNIRINWGYNGKGGEGM</sequence>
<dbReference type="Proteomes" id="UP000287033">
    <property type="component" value="Unassembled WGS sequence"/>
</dbReference>
<keyword evidence="3" id="KW-0689">Ribosomal protein</keyword>
<evidence type="ECO:0000256" key="1">
    <source>
        <dbReference type="ARBA" id="ARBA00004173"/>
    </source>
</evidence>
<evidence type="ECO:0000313" key="8">
    <source>
        <dbReference type="EMBL" id="GCC41717.1"/>
    </source>
</evidence>
<evidence type="ECO:0000256" key="6">
    <source>
        <dbReference type="ARBA" id="ARBA00035183"/>
    </source>
</evidence>